<keyword evidence="4 9" id="KW-0812">Transmembrane</keyword>
<dbReference type="Gene3D" id="2.60.120.680">
    <property type="entry name" value="GOLD domain"/>
    <property type="match status" value="1"/>
</dbReference>
<dbReference type="SMR" id="A0A0M4EH40"/>
<evidence type="ECO:0000256" key="7">
    <source>
        <dbReference type="ARBA" id="ARBA00023136"/>
    </source>
</evidence>
<keyword evidence="3" id="KW-0217">Developmental protein</keyword>
<dbReference type="Pfam" id="PF01105">
    <property type="entry name" value="EMP24_GP25L"/>
    <property type="match status" value="1"/>
</dbReference>
<feature type="signal peptide" evidence="11">
    <location>
        <begin position="1"/>
        <end position="20"/>
    </location>
</feature>
<dbReference type="STRING" id="30019.A0A0M4EH40"/>
<dbReference type="GO" id="GO:0012505">
    <property type="term" value="C:endomembrane system"/>
    <property type="evidence" value="ECO:0007669"/>
    <property type="project" value="UniProtKB-SubCell"/>
</dbReference>
<dbReference type="GO" id="GO:0016020">
    <property type="term" value="C:membrane"/>
    <property type="evidence" value="ECO:0007669"/>
    <property type="project" value="UniProtKB-SubCell"/>
</dbReference>
<keyword evidence="14" id="KW-1185">Reference proteome</keyword>
<evidence type="ECO:0000313" key="13">
    <source>
        <dbReference type="EMBL" id="ALC40180.1"/>
    </source>
</evidence>
<feature type="transmembrane region" description="Helical" evidence="10">
    <location>
        <begin position="191"/>
        <end position="211"/>
    </location>
</feature>
<keyword evidence="6 10" id="KW-1133">Transmembrane helix</keyword>
<proteinExistence type="inferred from homology"/>
<dbReference type="PROSITE" id="PS50866">
    <property type="entry name" value="GOLD"/>
    <property type="match status" value="1"/>
</dbReference>
<evidence type="ECO:0000259" key="12">
    <source>
        <dbReference type="PROSITE" id="PS50866"/>
    </source>
</evidence>
<dbReference type="OMA" id="IDYQVIH"/>
<evidence type="ECO:0000256" key="8">
    <source>
        <dbReference type="ARBA" id="ARBA00037847"/>
    </source>
</evidence>
<dbReference type="EMBL" id="CP012523">
    <property type="protein sequence ID" value="ALC40180.1"/>
    <property type="molecule type" value="Genomic_DNA"/>
</dbReference>
<comment type="subcellular location">
    <subcellularLocation>
        <location evidence="8">Endomembrane system</location>
        <topology evidence="8">Single-pass membrane protein</topology>
    </subcellularLocation>
    <subcellularLocation>
        <location evidence="1 9">Membrane</location>
        <topology evidence="1 9">Single-pass type I membrane protein</topology>
    </subcellularLocation>
</comment>
<evidence type="ECO:0000256" key="11">
    <source>
        <dbReference type="SAM" id="SignalP"/>
    </source>
</evidence>
<dbReference type="OrthoDB" id="5976732at2759"/>
<evidence type="ECO:0000256" key="2">
    <source>
        <dbReference type="ARBA" id="ARBA00007104"/>
    </source>
</evidence>
<evidence type="ECO:0000313" key="14">
    <source>
        <dbReference type="Proteomes" id="UP000494163"/>
    </source>
</evidence>
<dbReference type="PANTHER" id="PTHR22811">
    <property type="entry name" value="TRANSMEMBRANE EMP24 DOMAIN-CONTAINING PROTEIN"/>
    <property type="match status" value="1"/>
</dbReference>
<keyword evidence="7 10" id="KW-0472">Membrane</keyword>
<evidence type="ECO:0000256" key="5">
    <source>
        <dbReference type="ARBA" id="ARBA00022729"/>
    </source>
</evidence>
<protein>
    <submittedName>
        <fullName evidence="13">CG31787</fullName>
    </submittedName>
</protein>
<evidence type="ECO:0000256" key="1">
    <source>
        <dbReference type="ARBA" id="ARBA00004479"/>
    </source>
</evidence>
<gene>
    <name evidence="13" type="ORF">Dbus_chr2Lg2265</name>
</gene>
<evidence type="ECO:0000256" key="6">
    <source>
        <dbReference type="ARBA" id="ARBA00022989"/>
    </source>
</evidence>
<feature type="domain" description="GOLD" evidence="12">
    <location>
        <begin position="36"/>
        <end position="120"/>
    </location>
</feature>
<accession>A0A0M4EH40</accession>
<dbReference type="AlphaFoldDB" id="A0A0M4EH40"/>
<evidence type="ECO:0000256" key="9">
    <source>
        <dbReference type="RuleBase" id="RU003827"/>
    </source>
</evidence>
<dbReference type="InterPro" id="IPR015720">
    <property type="entry name" value="Emp24-like"/>
</dbReference>
<dbReference type="SUPFAM" id="SSF101576">
    <property type="entry name" value="Supernatant protein factor (SPF), C-terminal domain"/>
    <property type="match status" value="1"/>
</dbReference>
<dbReference type="SMART" id="SM01190">
    <property type="entry name" value="EMP24_GP25L"/>
    <property type="match status" value="1"/>
</dbReference>
<dbReference type="InterPro" id="IPR036598">
    <property type="entry name" value="GOLD_dom_sf"/>
</dbReference>
<evidence type="ECO:0000256" key="4">
    <source>
        <dbReference type="ARBA" id="ARBA00022692"/>
    </source>
</evidence>
<dbReference type="InterPro" id="IPR009038">
    <property type="entry name" value="GOLD_dom"/>
</dbReference>
<feature type="chain" id="PRO_5005793229" evidence="11">
    <location>
        <begin position="21"/>
        <end position="228"/>
    </location>
</feature>
<dbReference type="Proteomes" id="UP000494163">
    <property type="component" value="Chromosome 2L"/>
</dbReference>
<organism evidence="13 14">
    <name type="scientific">Drosophila busckii</name>
    <name type="common">Fruit fly</name>
    <dbReference type="NCBI Taxonomy" id="30019"/>
    <lineage>
        <taxon>Eukaryota</taxon>
        <taxon>Metazoa</taxon>
        <taxon>Ecdysozoa</taxon>
        <taxon>Arthropoda</taxon>
        <taxon>Hexapoda</taxon>
        <taxon>Insecta</taxon>
        <taxon>Pterygota</taxon>
        <taxon>Neoptera</taxon>
        <taxon>Endopterygota</taxon>
        <taxon>Diptera</taxon>
        <taxon>Brachycera</taxon>
        <taxon>Muscomorpha</taxon>
        <taxon>Ephydroidea</taxon>
        <taxon>Drosophilidae</taxon>
        <taxon>Drosophila</taxon>
    </lineage>
</organism>
<keyword evidence="5 11" id="KW-0732">Signal</keyword>
<reference evidence="13 14" key="1">
    <citation type="submission" date="2015-08" db="EMBL/GenBank/DDBJ databases">
        <title>Ancestral chromatin configuration constrains chromatin evolution on differentiating sex chromosomes in Drosophila.</title>
        <authorList>
            <person name="Zhou Q."/>
            <person name="Bachtrog D."/>
        </authorList>
    </citation>
    <scope>NUCLEOTIDE SEQUENCE [LARGE SCALE GENOMIC DNA]</scope>
    <source>
        <tissue evidence="13">Whole larvae</tissue>
    </source>
</reference>
<comment type="similarity">
    <text evidence="2 9">Belongs to the EMP24/GP25L family.</text>
</comment>
<sequence>MLQIACLICVALLLPLPTRAEVMRQRLTIFAEPGRVECYHQAVAATEQLQIDYKVIHGGQGEAHINFNIMDPSRSLMIVELKQSENKHLLIAQQTGIYKICFDNTISSFNRKIVTFTLEVQAANHAELERQQLLQEMSTDYHFERSYTHMHDNIDKISVNMMRSRQFQDHIRTHEAKDRMLAESSLALVNYWSAAQLAAMIIVGLLQVFMLRSIFNTNGRFYMFWRNF</sequence>
<evidence type="ECO:0000256" key="3">
    <source>
        <dbReference type="ARBA" id="ARBA00022473"/>
    </source>
</evidence>
<evidence type="ECO:0000256" key="10">
    <source>
        <dbReference type="SAM" id="Phobius"/>
    </source>
</evidence>
<name>A0A0M4EH40_DROBS</name>